<name>A0A183ANW1_9TREM</name>
<feature type="region of interest" description="Disordered" evidence="1">
    <location>
        <begin position="316"/>
        <end position="345"/>
    </location>
</feature>
<sequence>MRFLSSKHRPNHLNDSFIDPLIRITRDLDDPSESWHITVMLPVLGSPERPTGLLPPETSYYFHGLPQLDKSDGESKDSNEIPDLRSKNYRQLPWDMPVSISEFDRQDGEGGRALTEVTRPARQTVWIRKEEYFRSLHAIHFCHNAEFVRDHSVQGVRSRDERRRNVLGDVYYCINHPPHYRMMERRLNSEIEKEEDLKAKARQVRLSPRESPTLDSTDPVLQLPEASSLGRTDITLPGRLQTDKPLPLGGYSLDIGSESINSDDPSKTHAMKMLYKQAKVILKNILPPPETVNSGVLQQLYRTNCLTKFDVQYSLTESSESSASKEEAVTPEEPPHVVKTGKKKR</sequence>
<dbReference type="EMBL" id="UZAN01046253">
    <property type="protein sequence ID" value="VDP83939.1"/>
    <property type="molecule type" value="Genomic_DNA"/>
</dbReference>
<reference evidence="2 3" key="2">
    <citation type="submission" date="2018-11" db="EMBL/GenBank/DDBJ databases">
        <authorList>
            <consortium name="Pathogen Informatics"/>
        </authorList>
    </citation>
    <scope>NUCLEOTIDE SEQUENCE [LARGE SCALE GENOMIC DNA]</scope>
    <source>
        <strain evidence="2 3">Egypt</strain>
    </source>
</reference>
<gene>
    <name evidence="2" type="ORF">ECPE_LOCUS8646</name>
</gene>
<dbReference type="Proteomes" id="UP000272942">
    <property type="component" value="Unassembled WGS sequence"/>
</dbReference>
<dbReference type="AlphaFoldDB" id="A0A183ANW1"/>
<organism evidence="4">
    <name type="scientific">Echinostoma caproni</name>
    <dbReference type="NCBI Taxonomy" id="27848"/>
    <lineage>
        <taxon>Eukaryota</taxon>
        <taxon>Metazoa</taxon>
        <taxon>Spiralia</taxon>
        <taxon>Lophotrochozoa</taxon>
        <taxon>Platyhelminthes</taxon>
        <taxon>Trematoda</taxon>
        <taxon>Digenea</taxon>
        <taxon>Plagiorchiida</taxon>
        <taxon>Echinostomata</taxon>
        <taxon>Echinostomatoidea</taxon>
        <taxon>Echinostomatidae</taxon>
        <taxon>Echinostoma</taxon>
    </lineage>
</organism>
<evidence type="ECO:0000313" key="3">
    <source>
        <dbReference type="Proteomes" id="UP000272942"/>
    </source>
</evidence>
<protein>
    <submittedName>
        <fullName evidence="4">HSF_DOMAIN domain-containing protein</fullName>
    </submittedName>
</protein>
<evidence type="ECO:0000313" key="4">
    <source>
        <dbReference type="WBParaSite" id="ECPE_0000867201-mRNA-1"/>
    </source>
</evidence>
<dbReference type="OrthoDB" id="6225921at2759"/>
<evidence type="ECO:0000313" key="2">
    <source>
        <dbReference type="EMBL" id="VDP83939.1"/>
    </source>
</evidence>
<keyword evidence="3" id="KW-1185">Reference proteome</keyword>
<proteinExistence type="predicted"/>
<dbReference type="WBParaSite" id="ECPE_0000867201-mRNA-1">
    <property type="protein sequence ID" value="ECPE_0000867201-mRNA-1"/>
    <property type="gene ID" value="ECPE_0000867201"/>
</dbReference>
<evidence type="ECO:0000256" key="1">
    <source>
        <dbReference type="SAM" id="MobiDB-lite"/>
    </source>
</evidence>
<reference evidence="4" key="1">
    <citation type="submission" date="2016-06" db="UniProtKB">
        <authorList>
            <consortium name="WormBaseParasite"/>
        </authorList>
    </citation>
    <scope>IDENTIFICATION</scope>
</reference>
<accession>A0A183ANW1</accession>
<feature type="compositionally biased region" description="Basic and acidic residues" evidence="1">
    <location>
        <begin position="323"/>
        <end position="336"/>
    </location>
</feature>